<feature type="coiled-coil region" evidence="5">
    <location>
        <begin position="322"/>
        <end position="349"/>
    </location>
</feature>
<dbReference type="GO" id="GO:0005778">
    <property type="term" value="C:peroxisomal membrane"/>
    <property type="evidence" value="ECO:0007669"/>
    <property type="project" value="UniProtKB-SubCell"/>
</dbReference>
<sequence length="354" mass="39400">MAFVEQFIRFTSDASGLERTFRMIQSLLLVITSSPFLLEVAASYMGGTSGYGDALTKLDKEHVLTTTVVLIGARDRVNMWRRFFRVFRFVESFHVASKLMGSLMGPNNGARSATKAKNEKNAKNAKKARFQLRPEWIELFARMFGGMYLFLESLTVIDAMGVTGLAVWGPERARALNVEGQRYWFLSLGCSVLAAVVRMLRVAKDMPPPVPTEEEKHENMGSPLAEAADEDGGDEQVKSAKLEAERLRLRRIVKGRMQVRRVWIRKLQARLVVLGRRAFADFIDMLAPGSIVGWTPADGKTVGVSMALTTLLTGYDVWLRCGRELAEAKAKAQAEAEAVEEDGKAAESKKTEEN</sequence>
<keyword evidence="3" id="KW-0576">Peroxisome</keyword>
<protein>
    <submittedName>
        <fullName evidence="7">Ex11b-like protein</fullName>
    </submittedName>
</protein>
<evidence type="ECO:0000256" key="3">
    <source>
        <dbReference type="ARBA" id="ARBA00023140"/>
    </source>
</evidence>
<dbReference type="eggNOG" id="ENOG502SS81">
    <property type="taxonomic scope" value="Eukaryota"/>
</dbReference>
<keyword evidence="2" id="KW-0472">Membrane</keyword>
<accession>S3CYM7</accession>
<comment type="subcellular location">
    <subcellularLocation>
        <location evidence="4">Peroxisome membrane</location>
    </subcellularLocation>
</comment>
<organism evidence="7 8">
    <name type="scientific">Ophiostoma piceae (strain UAMH 11346)</name>
    <name type="common">Sap stain fungus</name>
    <dbReference type="NCBI Taxonomy" id="1262450"/>
    <lineage>
        <taxon>Eukaryota</taxon>
        <taxon>Fungi</taxon>
        <taxon>Dikarya</taxon>
        <taxon>Ascomycota</taxon>
        <taxon>Pezizomycotina</taxon>
        <taxon>Sordariomycetes</taxon>
        <taxon>Sordariomycetidae</taxon>
        <taxon>Ophiostomatales</taxon>
        <taxon>Ophiostomataceae</taxon>
        <taxon>Ophiostoma</taxon>
    </lineage>
</organism>
<dbReference type="GO" id="GO:0016559">
    <property type="term" value="P:peroxisome fission"/>
    <property type="evidence" value="ECO:0007669"/>
    <property type="project" value="InterPro"/>
</dbReference>
<proteinExistence type="predicted"/>
<dbReference type="OrthoDB" id="3636394at2759"/>
<keyword evidence="8" id="KW-1185">Reference proteome</keyword>
<dbReference type="InterPro" id="IPR008733">
    <property type="entry name" value="PEX11"/>
</dbReference>
<dbReference type="VEuPathDB" id="FungiDB:F503_02859"/>
<dbReference type="PANTHER" id="PTHR12652">
    <property type="entry name" value="PEROXISOMAL BIOGENESIS FACTOR 11"/>
    <property type="match status" value="1"/>
</dbReference>
<name>S3CYM7_OPHP1</name>
<dbReference type="HOGENOM" id="CLU_049216_1_0_1"/>
<evidence type="ECO:0000313" key="8">
    <source>
        <dbReference type="Proteomes" id="UP000016923"/>
    </source>
</evidence>
<keyword evidence="1" id="KW-0962">Peroxisome biogenesis</keyword>
<evidence type="ECO:0000256" key="2">
    <source>
        <dbReference type="ARBA" id="ARBA00023136"/>
    </source>
</evidence>
<dbReference type="Proteomes" id="UP000016923">
    <property type="component" value="Unassembled WGS sequence"/>
</dbReference>
<keyword evidence="5" id="KW-0175">Coiled coil</keyword>
<feature type="region of interest" description="Disordered" evidence="6">
    <location>
        <begin position="207"/>
        <end position="235"/>
    </location>
</feature>
<dbReference type="PANTHER" id="PTHR12652:SF23">
    <property type="entry name" value="MICROBODY (PEROXISOME) PROLIFERATION PROTEIN PEROXIN 11B (EUROFUNG)"/>
    <property type="match status" value="1"/>
</dbReference>
<evidence type="ECO:0000256" key="4">
    <source>
        <dbReference type="ARBA" id="ARBA00046271"/>
    </source>
</evidence>
<dbReference type="EMBL" id="KE148154">
    <property type="protein sequence ID" value="EPE06030.1"/>
    <property type="molecule type" value="Genomic_DNA"/>
</dbReference>
<evidence type="ECO:0000313" key="7">
    <source>
        <dbReference type="EMBL" id="EPE06030.1"/>
    </source>
</evidence>
<evidence type="ECO:0000256" key="6">
    <source>
        <dbReference type="SAM" id="MobiDB-lite"/>
    </source>
</evidence>
<evidence type="ECO:0000256" key="5">
    <source>
        <dbReference type="SAM" id="Coils"/>
    </source>
</evidence>
<feature type="region of interest" description="Disordered" evidence="6">
    <location>
        <begin position="107"/>
        <end position="126"/>
    </location>
</feature>
<dbReference type="Pfam" id="PF05648">
    <property type="entry name" value="PEX11"/>
    <property type="match status" value="1"/>
</dbReference>
<evidence type="ECO:0000256" key="1">
    <source>
        <dbReference type="ARBA" id="ARBA00022593"/>
    </source>
</evidence>
<gene>
    <name evidence="7" type="ORF">F503_02859</name>
</gene>
<dbReference type="AlphaFoldDB" id="S3CYM7"/>
<dbReference type="OMA" id="MFFTTFT"/>
<reference evidence="7 8" key="1">
    <citation type="journal article" date="2013" name="BMC Genomics">
        <title>The genome and transcriptome of the pine saprophyte Ophiostoma piceae, and a comparison with the bark beetle-associated pine pathogen Grosmannia clavigera.</title>
        <authorList>
            <person name="Haridas S."/>
            <person name="Wang Y."/>
            <person name="Lim L."/>
            <person name="Massoumi Alamouti S."/>
            <person name="Jackman S."/>
            <person name="Docking R."/>
            <person name="Robertson G."/>
            <person name="Birol I."/>
            <person name="Bohlmann J."/>
            <person name="Breuil C."/>
        </authorList>
    </citation>
    <scope>NUCLEOTIDE SEQUENCE [LARGE SCALE GENOMIC DNA]</scope>
    <source>
        <strain evidence="7 8">UAMH 11346</strain>
    </source>
</reference>